<name>A0A1B0ZHK2_9MICO</name>
<dbReference type="Proteomes" id="UP000323865">
    <property type="component" value="Chromosome"/>
</dbReference>
<protein>
    <submittedName>
        <fullName evidence="2">Uncharacterized protein</fullName>
    </submittedName>
</protein>
<feature type="transmembrane region" description="Helical" evidence="1">
    <location>
        <begin position="46"/>
        <end position="68"/>
    </location>
</feature>
<evidence type="ECO:0000313" key="5">
    <source>
        <dbReference type="Proteomes" id="UP000323865"/>
    </source>
</evidence>
<evidence type="ECO:0000313" key="4">
    <source>
        <dbReference type="Proteomes" id="UP000092596"/>
    </source>
</evidence>
<organism evidence="2 4">
    <name type="scientific">Dermabacter vaginalis</name>
    <dbReference type="NCBI Taxonomy" id="1630135"/>
    <lineage>
        <taxon>Bacteria</taxon>
        <taxon>Bacillati</taxon>
        <taxon>Actinomycetota</taxon>
        <taxon>Actinomycetes</taxon>
        <taxon>Micrococcales</taxon>
        <taxon>Dermabacteraceae</taxon>
        <taxon>Dermabacter</taxon>
    </lineage>
</organism>
<dbReference type="RefSeq" id="WP_082991074.1">
    <property type="nucleotide sequence ID" value="NZ_CP012117.1"/>
</dbReference>
<keyword evidence="1" id="KW-0812">Transmembrane</keyword>
<reference evidence="3 5" key="2">
    <citation type="submission" date="2019-09" db="EMBL/GenBank/DDBJ databases">
        <title>FDA dAtabase for Regulatory Grade micrObial Sequences (FDA-ARGOS): Supporting development and validation of Infectious Disease Dx tests.</title>
        <authorList>
            <person name="Sciortino C."/>
            <person name="Tallon L."/>
            <person name="Sadzewicz L."/>
            <person name="Vavikolanu K."/>
            <person name="Mehta A."/>
            <person name="Aluvathingal J."/>
            <person name="Nadendla S."/>
            <person name="Nandy P."/>
            <person name="Geyer C."/>
            <person name="Yan Y."/>
            <person name="Sichtig H."/>
        </authorList>
    </citation>
    <scope>NUCLEOTIDE SEQUENCE [LARGE SCALE GENOMIC DNA]</scope>
    <source>
        <strain evidence="3 5">FDAARGOS_640</strain>
    </source>
</reference>
<evidence type="ECO:0000256" key="1">
    <source>
        <dbReference type="SAM" id="Phobius"/>
    </source>
</evidence>
<dbReference type="Proteomes" id="UP000092596">
    <property type="component" value="Chromosome"/>
</dbReference>
<accession>A0A1B0ZHK2</accession>
<dbReference type="EMBL" id="CP044108">
    <property type="protein sequence ID" value="QEU12166.1"/>
    <property type="molecule type" value="Genomic_DNA"/>
</dbReference>
<dbReference type="KEGG" id="dva:DAD186_08320"/>
<sequence length="74" mass="8033">MTQHNDAAASNETSQGNSLAFSIIVTALVFLLFAGGLYVMSLYTVAPIWFVVGLAMSIVALFVAFEIIPRFFTK</sequence>
<keyword evidence="1" id="KW-0472">Membrane</keyword>
<dbReference type="EMBL" id="CP012117">
    <property type="protein sequence ID" value="ANP27382.1"/>
    <property type="molecule type" value="Genomic_DNA"/>
</dbReference>
<feature type="transmembrane region" description="Helical" evidence="1">
    <location>
        <begin position="19"/>
        <end position="40"/>
    </location>
</feature>
<evidence type="ECO:0000313" key="2">
    <source>
        <dbReference type="EMBL" id="ANP27382.1"/>
    </source>
</evidence>
<keyword evidence="1" id="KW-1133">Transmembrane helix</keyword>
<keyword evidence="5" id="KW-1185">Reference proteome</keyword>
<gene>
    <name evidence="2" type="ORF">DAD186_08320</name>
    <name evidence="3" type="ORF">FOB48_07545</name>
</gene>
<proteinExistence type="predicted"/>
<dbReference type="AlphaFoldDB" id="A0A1B0ZHK2"/>
<reference evidence="2 4" key="1">
    <citation type="submission" date="2015-06" db="EMBL/GenBank/DDBJ databases">
        <title>Investigation of pathophysiology for high-risk pregnancy and development of treatment modality based on it.</title>
        <authorList>
            <person name="Kim B.-C."/>
            <person name="Lim S."/>
        </authorList>
    </citation>
    <scope>NUCLEOTIDE SEQUENCE [LARGE SCALE GENOMIC DNA]</scope>
    <source>
        <strain evidence="2 4">AD1-86</strain>
    </source>
</reference>
<evidence type="ECO:0000313" key="3">
    <source>
        <dbReference type="EMBL" id="QEU12166.1"/>
    </source>
</evidence>